<accession>A0A6P2CNB9</accession>
<evidence type="ECO:0000313" key="1">
    <source>
        <dbReference type="EMBL" id="TYC47545.1"/>
    </source>
</evidence>
<comment type="caution">
    <text evidence="1">The sequence shown here is derived from an EMBL/GenBank/DDBJ whole genome shotgun (WGS) entry which is preliminary data.</text>
</comment>
<name>A0A6P2CNB9_9LACO</name>
<dbReference type="Proteomes" id="UP000442244">
    <property type="component" value="Unassembled WGS sequence"/>
</dbReference>
<dbReference type="OrthoDB" id="2142029at2"/>
<reference evidence="1 2" key="1">
    <citation type="submission" date="2019-01" db="EMBL/GenBank/DDBJ databases">
        <title>Leuconostoc litchii sp. nov., a novel lactic acid bacterium isolated from lychee.</title>
        <authorList>
            <person name="Wang L.-T."/>
        </authorList>
    </citation>
    <scope>NUCLEOTIDE SEQUENCE [LARGE SCALE GENOMIC DNA]</scope>
    <source>
        <strain evidence="1 2">MB7</strain>
    </source>
</reference>
<keyword evidence="2" id="KW-1185">Reference proteome</keyword>
<sequence length="154" mass="18094">MDNTPFFLTNKKWYRYEERQTASGIDFQRFELTKQATPAAIDSFKQTMITIAPDSALIPTDLNRFQQALGYAERQHLFTEEHGLSESEWQSEQQLITCAIRSYQLLSDNLVAPNTLIFKPRIAFLYNRFLREHATRINDENLNQFILKQDKKLS</sequence>
<proteinExistence type="predicted"/>
<dbReference type="EMBL" id="SDGY01000001">
    <property type="protein sequence ID" value="TYC47545.1"/>
    <property type="molecule type" value="Genomic_DNA"/>
</dbReference>
<evidence type="ECO:0000313" key="2">
    <source>
        <dbReference type="Proteomes" id="UP000442244"/>
    </source>
</evidence>
<dbReference type="AlphaFoldDB" id="A0A6P2CNB9"/>
<gene>
    <name evidence="1" type="ORF">ESZ47_05260</name>
</gene>
<dbReference type="RefSeq" id="WP_148605399.1">
    <property type="nucleotide sequence ID" value="NZ_BSUV01000001.1"/>
</dbReference>
<organism evidence="1 2">
    <name type="scientific">Leuconostoc litchii</name>
    <dbReference type="NCBI Taxonomy" id="1981069"/>
    <lineage>
        <taxon>Bacteria</taxon>
        <taxon>Bacillati</taxon>
        <taxon>Bacillota</taxon>
        <taxon>Bacilli</taxon>
        <taxon>Lactobacillales</taxon>
        <taxon>Lactobacillaceae</taxon>
        <taxon>Leuconostoc</taxon>
    </lineage>
</organism>
<protein>
    <submittedName>
        <fullName evidence="1">Substrate-binding protein</fullName>
    </submittedName>
</protein>